<dbReference type="EMBL" id="KZ819199">
    <property type="protein sequence ID" value="PWY98268.1"/>
    <property type="molecule type" value="Genomic_DNA"/>
</dbReference>
<evidence type="ECO:0000313" key="1">
    <source>
        <dbReference type="EMBL" id="PWY98268.1"/>
    </source>
</evidence>
<keyword evidence="2" id="KW-1185">Reference proteome</keyword>
<proteinExistence type="predicted"/>
<dbReference type="Proteomes" id="UP000246740">
    <property type="component" value="Unassembled WGS sequence"/>
</dbReference>
<dbReference type="AlphaFoldDB" id="A0A317XLJ9"/>
<dbReference type="InParanoid" id="A0A317XLJ9"/>
<sequence>MRLLSQVRPLRDAPFQSSRQRASLRQGVDIWRNQFDVAPAEIVVGQNERYGSHVLQCRPQMRTTTDFALSRTQWLSSSSLLGCIRSDHKLTKTSSVADICAFGPTTRLTLKRAVDRPVPRSAWCFLQHSFTNMSRSRLECKAPKDLDRGRVRLSIQQCPSVKVLSYLCGSVRVSFHGSKAVAVK</sequence>
<evidence type="ECO:0000313" key="2">
    <source>
        <dbReference type="Proteomes" id="UP000246740"/>
    </source>
</evidence>
<name>A0A317XLJ9_9BASI</name>
<reference evidence="1 2" key="1">
    <citation type="journal article" date="2018" name="Mol. Biol. Evol.">
        <title>Broad Genomic Sampling Reveals a Smut Pathogenic Ancestry of the Fungal Clade Ustilaginomycotina.</title>
        <authorList>
            <person name="Kijpornyongpan T."/>
            <person name="Mondo S.J."/>
            <person name="Barry K."/>
            <person name="Sandor L."/>
            <person name="Lee J."/>
            <person name="Lipzen A."/>
            <person name="Pangilinan J."/>
            <person name="LaButti K."/>
            <person name="Hainaut M."/>
            <person name="Henrissat B."/>
            <person name="Grigoriev I.V."/>
            <person name="Spatafora J.W."/>
            <person name="Aime M.C."/>
        </authorList>
    </citation>
    <scope>NUCLEOTIDE SEQUENCE [LARGE SCALE GENOMIC DNA]</scope>
    <source>
        <strain evidence="1 2">MCA 3645</strain>
    </source>
</reference>
<gene>
    <name evidence="1" type="ORF">BCV70DRAFT_36170</name>
</gene>
<organism evidence="1 2">
    <name type="scientific">Testicularia cyperi</name>
    <dbReference type="NCBI Taxonomy" id="1882483"/>
    <lineage>
        <taxon>Eukaryota</taxon>
        <taxon>Fungi</taxon>
        <taxon>Dikarya</taxon>
        <taxon>Basidiomycota</taxon>
        <taxon>Ustilaginomycotina</taxon>
        <taxon>Ustilaginomycetes</taxon>
        <taxon>Ustilaginales</taxon>
        <taxon>Anthracoideaceae</taxon>
        <taxon>Testicularia</taxon>
    </lineage>
</organism>
<protein>
    <submittedName>
        <fullName evidence="1">Uncharacterized protein</fullName>
    </submittedName>
</protein>
<accession>A0A317XLJ9</accession>